<sequence length="93" mass="11282">MSYEIVLQSEAIWDLQEAFDWYENRKKGLGFEFIEELESGYLKISEHPLRYPPINTQFRRIRINRFPYLVVYEVEGNSVIINSVRHVKRKPKY</sequence>
<dbReference type="EMBL" id="LVXG01000007">
    <property type="protein sequence ID" value="OQP52803.1"/>
    <property type="molecule type" value="Genomic_DNA"/>
</dbReference>
<dbReference type="OrthoDB" id="595476at2"/>
<dbReference type="AlphaFoldDB" id="A0A1V9F322"/>
<dbReference type="Gene3D" id="3.30.2310.20">
    <property type="entry name" value="RelE-like"/>
    <property type="match status" value="1"/>
</dbReference>
<dbReference type="STRING" id="354355.SAMN05660816_04725"/>
<dbReference type="SUPFAM" id="SSF143011">
    <property type="entry name" value="RelE-like"/>
    <property type="match status" value="1"/>
</dbReference>
<proteinExistence type="predicted"/>
<dbReference type="RefSeq" id="WP_081197900.1">
    <property type="nucleotide sequence ID" value="NZ_FOCZ01000009.1"/>
</dbReference>
<reference evidence="3" key="1">
    <citation type="submission" date="2016-04" db="EMBL/GenBank/DDBJ databases">
        <authorList>
            <person name="Chen L."/>
            <person name="Zhuang W."/>
            <person name="Wang G."/>
        </authorList>
    </citation>
    <scope>NUCLEOTIDE SEQUENCE [LARGE SCALE GENOMIC DNA]</scope>
    <source>
        <strain evidence="3">17621</strain>
    </source>
</reference>
<dbReference type="InterPro" id="IPR035093">
    <property type="entry name" value="RelE/ParE_toxin_dom_sf"/>
</dbReference>
<dbReference type="NCBIfam" id="TIGR02385">
    <property type="entry name" value="RelE_StbE"/>
    <property type="match status" value="1"/>
</dbReference>
<evidence type="ECO:0000313" key="2">
    <source>
        <dbReference type="EMBL" id="OQP52803.1"/>
    </source>
</evidence>
<name>A0A1V9F322_9BACT</name>
<keyword evidence="1" id="KW-1277">Toxin-antitoxin system</keyword>
<protein>
    <recommendedName>
        <fullName evidence="4">Addiction module toxin RelE</fullName>
    </recommendedName>
</protein>
<dbReference type="InterPro" id="IPR007712">
    <property type="entry name" value="RelE/ParE_toxin"/>
</dbReference>
<evidence type="ECO:0000313" key="3">
    <source>
        <dbReference type="Proteomes" id="UP000192610"/>
    </source>
</evidence>
<organism evidence="2 3">
    <name type="scientific">Niastella yeongjuensis</name>
    <dbReference type="NCBI Taxonomy" id="354355"/>
    <lineage>
        <taxon>Bacteria</taxon>
        <taxon>Pseudomonadati</taxon>
        <taxon>Bacteroidota</taxon>
        <taxon>Chitinophagia</taxon>
        <taxon>Chitinophagales</taxon>
        <taxon>Chitinophagaceae</taxon>
        <taxon>Niastella</taxon>
    </lineage>
</organism>
<comment type="caution">
    <text evidence="2">The sequence shown here is derived from an EMBL/GenBank/DDBJ whole genome shotgun (WGS) entry which is preliminary data.</text>
</comment>
<dbReference type="Proteomes" id="UP000192610">
    <property type="component" value="Unassembled WGS sequence"/>
</dbReference>
<dbReference type="Pfam" id="PF05016">
    <property type="entry name" value="ParE_toxin"/>
    <property type="match status" value="1"/>
</dbReference>
<evidence type="ECO:0008006" key="4">
    <source>
        <dbReference type="Google" id="ProtNLM"/>
    </source>
</evidence>
<accession>A0A1V9F322</accession>
<evidence type="ECO:0000256" key="1">
    <source>
        <dbReference type="ARBA" id="ARBA00022649"/>
    </source>
</evidence>
<gene>
    <name evidence="2" type="ORF">A4H97_24185</name>
</gene>
<keyword evidence="3" id="KW-1185">Reference proteome</keyword>